<proteinExistence type="predicted"/>
<keyword evidence="2" id="KW-1185">Reference proteome</keyword>
<evidence type="ECO:0000313" key="1">
    <source>
        <dbReference type="EMBL" id="MBA8878806.1"/>
    </source>
</evidence>
<protein>
    <submittedName>
        <fullName evidence="1">Uncharacterized protein</fullName>
    </submittedName>
</protein>
<dbReference type="RefSeq" id="WP_182549453.1">
    <property type="nucleotide sequence ID" value="NZ_JACGXN010000002.1"/>
</dbReference>
<dbReference type="EMBL" id="JACGXN010000002">
    <property type="protein sequence ID" value="MBA8878806.1"/>
    <property type="molecule type" value="Genomic_DNA"/>
</dbReference>
<organism evidence="1 2">
    <name type="scientific">Phyllobacterium myrsinacearum</name>
    <dbReference type="NCBI Taxonomy" id="28101"/>
    <lineage>
        <taxon>Bacteria</taxon>
        <taxon>Pseudomonadati</taxon>
        <taxon>Pseudomonadota</taxon>
        <taxon>Alphaproteobacteria</taxon>
        <taxon>Hyphomicrobiales</taxon>
        <taxon>Phyllobacteriaceae</taxon>
        <taxon>Phyllobacterium</taxon>
    </lineage>
</organism>
<accession>A0A839EMY4</accession>
<evidence type="ECO:0000313" key="2">
    <source>
        <dbReference type="Proteomes" id="UP000549052"/>
    </source>
</evidence>
<dbReference type="Proteomes" id="UP000549052">
    <property type="component" value="Unassembled WGS sequence"/>
</dbReference>
<name>A0A839EMY4_9HYPH</name>
<gene>
    <name evidence="1" type="ORF">FHW16_002518</name>
</gene>
<comment type="caution">
    <text evidence="1">The sequence shown here is derived from an EMBL/GenBank/DDBJ whole genome shotgun (WGS) entry which is preliminary data.</text>
</comment>
<reference evidence="1 2" key="1">
    <citation type="submission" date="2020-07" db="EMBL/GenBank/DDBJ databases">
        <title>Genomic Encyclopedia of Type Strains, Phase IV (KMG-V): Genome sequencing to study the core and pangenomes of soil and plant-associated prokaryotes.</title>
        <authorList>
            <person name="Whitman W."/>
        </authorList>
    </citation>
    <scope>NUCLEOTIDE SEQUENCE [LARGE SCALE GENOMIC DNA]</scope>
    <source>
        <strain evidence="1 2">AN3</strain>
    </source>
</reference>
<dbReference type="AlphaFoldDB" id="A0A839EMY4"/>
<sequence>MSDQRELNMADCDTCAPAVPASRLLQRMLDMLGYSAVSSLGSGNSSELVSQNWDGLEPFEMLRGWQSEKK</sequence>